<dbReference type="Proteomes" id="UP001595843">
    <property type="component" value="Unassembled WGS sequence"/>
</dbReference>
<dbReference type="Gene3D" id="3.10.290.10">
    <property type="entry name" value="RNA-binding S4 domain"/>
    <property type="match status" value="1"/>
</dbReference>
<evidence type="ECO:0000313" key="6">
    <source>
        <dbReference type="EMBL" id="MFC4078135.1"/>
    </source>
</evidence>
<dbReference type="Pfam" id="PF00849">
    <property type="entry name" value="PseudoU_synth_2"/>
    <property type="match status" value="1"/>
</dbReference>
<dbReference type="Gene3D" id="3.30.70.1560">
    <property type="entry name" value="Alpha-L RNA-binding motif"/>
    <property type="match status" value="1"/>
</dbReference>
<evidence type="ECO:0000256" key="2">
    <source>
        <dbReference type="ARBA" id="ARBA00023235"/>
    </source>
</evidence>
<evidence type="ECO:0000256" key="1">
    <source>
        <dbReference type="ARBA" id="ARBA00008348"/>
    </source>
</evidence>
<evidence type="ECO:0000259" key="5">
    <source>
        <dbReference type="SMART" id="SM00363"/>
    </source>
</evidence>
<dbReference type="PROSITE" id="PS50889">
    <property type="entry name" value="S4"/>
    <property type="match status" value="1"/>
</dbReference>
<dbReference type="PANTHER" id="PTHR47683">
    <property type="entry name" value="PSEUDOURIDINE SYNTHASE FAMILY PROTEIN-RELATED"/>
    <property type="match status" value="1"/>
</dbReference>
<dbReference type="InterPro" id="IPR050343">
    <property type="entry name" value="RsuA_PseudoU_synthase"/>
</dbReference>
<evidence type="ECO:0000256" key="3">
    <source>
        <dbReference type="PROSITE-ProRule" id="PRU00182"/>
    </source>
</evidence>
<dbReference type="InterPro" id="IPR000748">
    <property type="entry name" value="PsdUridine_synth_RsuA/RluB/E/F"/>
</dbReference>
<keyword evidence="3" id="KW-0694">RNA-binding</keyword>
<dbReference type="CDD" id="cd02870">
    <property type="entry name" value="PseudoU_synth_RsuA_like"/>
    <property type="match status" value="1"/>
</dbReference>
<dbReference type="InterPro" id="IPR018496">
    <property type="entry name" value="PsdUridine_synth_RsuA/RluB_CS"/>
</dbReference>
<dbReference type="EC" id="5.4.99.-" evidence="4"/>
<keyword evidence="7" id="KW-1185">Reference proteome</keyword>
<dbReference type="CDD" id="cd00165">
    <property type="entry name" value="S4"/>
    <property type="match status" value="1"/>
</dbReference>
<dbReference type="InterPro" id="IPR006145">
    <property type="entry name" value="PsdUridine_synth_RsuA/RluA"/>
</dbReference>
<gene>
    <name evidence="6" type="ORF">ACFOUO_15155</name>
</gene>
<proteinExistence type="inferred from homology"/>
<dbReference type="EMBL" id="JBHSAP010000018">
    <property type="protein sequence ID" value="MFC4078135.1"/>
    <property type="molecule type" value="Genomic_DNA"/>
</dbReference>
<organism evidence="6 7">
    <name type="scientific">Salinithrix halophila</name>
    <dbReference type="NCBI Taxonomy" id="1485204"/>
    <lineage>
        <taxon>Bacteria</taxon>
        <taxon>Bacillati</taxon>
        <taxon>Bacillota</taxon>
        <taxon>Bacilli</taxon>
        <taxon>Bacillales</taxon>
        <taxon>Thermoactinomycetaceae</taxon>
        <taxon>Salinithrix</taxon>
    </lineage>
</organism>
<dbReference type="SUPFAM" id="SSF55174">
    <property type="entry name" value="Alpha-L RNA-binding motif"/>
    <property type="match status" value="1"/>
</dbReference>
<reference evidence="7" key="1">
    <citation type="journal article" date="2019" name="Int. J. Syst. Evol. Microbiol.">
        <title>The Global Catalogue of Microorganisms (GCM) 10K type strain sequencing project: providing services to taxonomists for standard genome sequencing and annotation.</title>
        <authorList>
            <consortium name="The Broad Institute Genomics Platform"/>
            <consortium name="The Broad Institute Genome Sequencing Center for Infectious Disease"/>
            <person name="Wu L."/>
            <person name="Ma J."/>
        </authorList>
    </citation>
    <scope>NUCLEOTIDE SEQUENCE [LARGE SCALE GENOMIC DNA]</scope>
    <source>
        <strain evidence="7">IBRC-M 10813</strain>
    </source>
</reference>
<dbReference type="SMART" id="SM00363">
    <property type="entry name" value="S4"/>
    <property type="match status" value="1"/>
</dbReference>
<dbReference type="InterPro" id="IPR020103">
    <property type="entry name" value="PsdUridine_synth_cat_dom_sf"/>
</dbReference>
<keyword evidence="2 4" id="KW-0413">Isomerase</keyword>
<dbReference type="PROSITE" id="PS01149">
    <property type="entry name" value="PSI_RSU"/>
    <property type="match status" value="1"/>
</dbReference>
<dbReference type="SUPFAM" id="SSF55120">
    <property type="entry name" value="Pseudouridine synthase"/>
    <property type="match status" value="1"/>
</dbReference>
<dbReference type="InterPro" id="IPR036986">
    <property type="entry name" value="S4_RNA-bd_sf"/>
</dbReference>
<protein>
    <recommendedName>
        <fullName evidence="4">Pseudouridine synthase</fullName>
        <ecNumber evidence="4">5.4.99.-</ecNumber>
    </recommendedName>
</protein>
<feature type="domain" description="RNA-binding S4" evidence="5">
    <location>
        <begin position="2"/>
        <end position="60"/>
    </location>
</feature>
<dbReference type="NCBIfam" id="TIGR00093">
    <property type="entry name" value="pseudouridine synthase"/>
    <property type="match status" value="1"/>
</dbReference>
<evidence type="ECO:0000256" key="4">
    <source>
        <dbReference type="RuleBase" id="RU003887"/>
    </source>
</evidence>
<accession>A0ABV8JIG7</accession>
<dbReference type="RefSeq" id="WP_380705962.1">
    <property type="nucleotide sequence ID" value="NZ_JBHSAP010000018.1"/>
</dbReference>
<dbReference type="InterPro" id="IPR042092">
    <property type="entry name" value="PsdUridine_s_RsuA/RluB/E/F_cat"/>
</dbReference>
<comment type="similarity">
    <text evidence="1 4">Belongs to the pseudouridine synthase RsuA family.</text>
</comment>
<sequence>MDRLQKVMARAGVASRRRSEELIRAGKVRLNGKVVTELGIRVDPSLDRIEVEGRPISTETRRYFLFHKPTGVITSMSDPRRRRVVADYFRQVPERVYPVGRLDYDTEGLLLLTNDGELANRLAHPRFEVEKVYRATVKGDPSREALKRLSEGVHLEDGWTAPARVRRITSRKEEKETVLELVIHEGKNRQVRRMCETVGHPVKKLVRTRLAFLTLDGLPKGKYRPLTDGEITQLKSLLSL</sequence>
<evidence type="ECO:0000313" key="7">
    <source>
        <dbReference type="Proteomes" id="UP001595843"/>
    </source>
</evidence>
<comment type="caution">
    <text evidence="6">The sequence shown here is derived from an EMBL/GenBank/DDBJ whole genome shotgun (WGS) entry which is preliminary data.</text>
</comment>
<dbReference type="InterPro" id="IPR020094">
    <property type="entry name" value="TruA/RsuA/RluB/E/F_N"/>
</dbReference>
<dbReference type="PANTHER" id="PTHR47683:SF2">
    <property type="entry name" value="RNA-BINDING S4 DOMAIN-CONTAINING PROTEIN"/>
    <property type="match status" value="1"/>
</dbReference>
<name>A0ABV8JIG7_9BACL</name>
<dbReference type="GO" id="GO:0016853">
    <property type="term" value="F:isomerase activity"/>
    <property type="evidence" value="ECO:0007669"/>
    <property type="project" value="UniProtKB-KW"/>
</dbReference>
<dbReference type="Gene3D" id="3.30.70.580">
    <property type="entry name" value="Pseudouridine synthase I, catalytic domain, N-terminal subdomain"/>
    <property type="match status" value="1"/>
</dbReference>
<dbReference type="InterPro" id="IPR002942">
    <property type="entry name" value="S4_RNA-bd"/>
</dbReference>
<dbReference type="Pfam" id="PF01479">
    <property type="entry name" value="S4"/>
    <property type="match status" value="1"/>
</dbReference>